<evidence type="ECO:0000313" key="1">
    <source>
        <dbReference type="EMBL" id="RHK06906.1"/>
    </source>
</evidence>
<protein>
    <recommendedName>
        <fullName evidence="3">Tetratricopeptide repeat protein</fullName>
    </recommendedName>
</protein>
<proteinExistence type="predicted"/>
<name>A0A415EUG0_ENTCA</name>
<reference evidence="1 2" key="1">
    <citation type="submission" date="2018-08" db="EMBL/GenBank/DDBJ databases">
        <title>A genome reference for cultivated species of the human gut microbiota.</title>
        <authorList>
            <person name="Zou Y."/>
            <person name="Xue W."/>
            <person name="Luo G."/>
        </authorList>
    </citation>
    <scope>NUCLEOTIDE SEQUENCE [LARGE SCALE GENOMIC DNA]</scope>
    <source>
        <strain evidence="1 2">AF48-16</strain>
    </source>
</reference>
<accession>A0A415EUG0</accession>
<dbReference type="AlphaFoldDB" id="A0A415EUG0"/>
<dbReference type="Proteomes" id="UP000286288">
    <property type="component" value="Unassembled WGS sequence"/>
</dbReference>
<evidence type="ECO:0008006" key="3">
    <source>
        <dbReference type="Google" id="ProtNLM"/>
    </source>
</evidence>
<dbReference type="SUPFAM" id="SSF48452">
    <property type="entry name" value="TPR-like"/>
    <property type="match status" value="1"/>
</dbReference>
<dbReference type="InterPro" id="IPR011990">
    <property type="entry name" value="TPR-like_helical_dom_sf"/>
</dbReference>
<gene>
    <name evidence="1" type="ORF">DW084_07035</name>
</gene>
<evidence type="ECO:0000313" key="2">
    <source>
        <dbReference type="Proteomes" id="UP000286288"/>
    </source>
</evidence>
<sequence>MGETIDFPGLNERLRLAAEKAYQSKEFLQAFRLYNELYQKNASFEINQWLVECLQQLNDFAKALDLAEDYLDDYLKETDGYLQIGHLLILDGQYLKVRRWLTLGKKTKIASRFQEQLASELAKVEEVQQILGLEDFHGKRKHLRALDEANQPVSATEWHVFTQAITKPQFVTLMHETLASIKNPYLLPKLVDELVRLEVDEPFELIDYLGNMQQIVPKELKLLQEDDTVKAIQKEIDETIAQEDPILAESVSAEINDHLAISYPFLPAKEEAKAWVASYIEDYRGLFEEKEQQKAANEIEERKRHLRNILRLSIR</sequence>
<organism evidence="1 2">
    <name type="scientific">Enterococcus casseliflavus</name>
    <name type="common">Enterococcus flavescens</name>
    <dbReference type="NCBI Taxonomy" id="37734"/>
    <lineage>
        <taxon>Bacteria</taxon>
        <taxon>Bacillati</taxon>
        <taxon>Bacillota</taxon>
        <taxon>Bacilli</taxon>
        <taxon>Lactobacillales</taxon>
        <taxon>Enterococcaceae</taxon>
        <taxon>Enterococcus</taxon>
    </lineage>
</organism>
<comment type="caution">
    <text evidence="1">The sequence shown here is derived from an EMBL/GenBank/DDBJ whole genome shotgun (WGS) entry which is preliminary data.</text>
</comment>
<dbReference type="EMBL" id="QRMZ01000007">
    <property type="protein sequence ID" value="RHK06906.1"/>
    <property type="molecule type" value="Genomic_DNA"/>
</dbReference>
<dbReference type="Gene3D" id="1.25.40.10">
    <property type="entry name" value="Tetratricopeptide repeat domain"/>
    <property type="match status" value="1"/>
</dbReference>